<dbReference type="EnsemblPlants" id="TuG1812G0100001249.01.T01">
    <property type="protein sequence ID" value="TuG1812G0100001249.01.T01"/>
    <property type="gene ID" value="TuG1812G0100001249.01"/>
</dbReference>
<keyword evidence="2" id="KW-1185">Reference proteome</keyword>
<dbReference type="Gramene" id="TuG1812G0100001249.01.T01">
    <property type="protein sequence ID" value="TuG1812G0100001249.01.T01"/>
    <property type="gene ID" value="TuG1812G0100001249.01"/>
</dbReference>
<proteinExistence type="predicted"/>
<protein>
    <submittedName>
        <fullName evidence="1">Uncharacterized protein</fullName>
    </submittedName>
</protein>
<dbReference type="AlphaFoldDB" id="A0A8R7NZ51"/>
<evidence type="ECO:0000313" key="2">
    <source>
        <dbReference type="Proteomes" id="UP000015106"/>
    </source>
</evidence>
<sequence>MQQRTPISCSRQHQLLWSALLRSDTSPSDIREGLGMPDDKSNNQLQTDRIVRCVQSTCLLGWKSLASDYSAFRRQKKSFGSALLFCVTILSDTALHFASAKTSGHGWIQNPLCYAFPRGRTKQNVHSGGNIRGKASRH</sequence>
<reference evidence="1" key="2">
    <citation type="submission" date="2018-03" db="EMBL/GenBank/DDBJ databases">
        <title>The Triticum urartu genome reveals the dynamic nature of wheat genome evolution.</title>
        <authorList>
            <person name="Ling H."/>
            <person name="Ma B."/>
            <person name="Shi X."/>
            <person name="Liu H."/>
            <person name="Dong L."/>
            <person name="Sun H."/>
            <person name="Cao Y."/>
            <person name="Gao Q."/>
            <person name="Zheng S."/>
            <person name="Li Y."/>
            <person name="Yu Y."/>
            <person name="Du H."/>
            <person name="Qi M."/>
            <person name="Li Y."/>
            <person name="Yu H."/>
            <person name="Cui Y."/>
            <person name="Wang N."/>
            <person name="Chen C."/>
            <person name="Wu H."/>
            <person name="Zhao Y."/>
            <person name="Zhang J."/>
            <person name="Li Y."/>
            <person name="Zhou W."/>
            <person name="Zhang B."/>
            <person name="Hu W."/>
            <person name="Eijk M."/>
            <person name="Tang J."/>
            <person name="Witsenboer H."/>
            <person name="Zhao S."/>
            <person name="Li Z."/>
            <person name="Zhang A."/>
            <person name="Wang D."/>
            <person name="Liang C."/>
        </authorList>
    </citation>
    <scope>NUCLEOTIDE SEQUENCE [LARGE SCALE GENOMIC DNA]</scope>
    <source>
        <strain evidence="1">cv. G1812</strain>
    </source>
</reference>
<accession>A0A8R7NZ51</accession>
<organism evidence="1 2">
    <name type="scientific">Triticum urartu</name>
    <name type="common">Red wild einkorn</name>
    <name type="synonym">Crithodium urartu</name>
    <dbReference type="NCBI Taxonomy" id="4572"/>
    <lineage>
        <taxon>Eukaryota</taxon>
        <taxon>Viridiplantae</taxon>
        <taxon>Streptophyta</taxon>
        <taxon>Embryophyta</taxon>
        <taxon>Tracheophyta</taxon>
        <taxon>Spermatophyta</taxon>
        <taxon>Magnoliopsida</taxon>
        <taxon>Liliopsida</taxon>
        <taxon>Poales</taxon>
        <taxon>Poaceae</taxon>
        <taxon>BOP clade</taxon>
        <taxon>Pooideae</taxon>
        <taxon>Triticodae</taxon>
        <taxon>Triticeae</taxon>
        <taxon>Triticinae</taxon>
        <taxon>Triticum</taxon>
    </lineage>
</organism>
<reference evidence="2" key="1">
    <citation type="journal article" date="2013" name="Nature">
        <title>Draft genome of the wheat A-genome progenitor Triticum urartu.</title>
        <authorList>
            <person name="Ling H.Q."/>
            <person name="Zhao S."/>
            <person name="Liu D."/>
            <person name="Wang J."/>
            <person name="Sun H."/>
            <person name="Zhang C."/>
            <person name="Fan H."/>
            <person name="Li D."/>
            <person name="Dong L."/>
            <person name="Tao Y."/>
            <person name="Gao C."/>
            <person name="Wu H."/>
            <person name="Li Y."/>
            <person name="Cui Y."/>
            <person name="Guo X."/>
            <person name="Zheng S."/>
            <person name="Wang B."/>
            <person name="Yu K."/>
            <person name="Liang Q."/>
            <person name="Yang W."/>
            <person name="Lou X."/>
            <person name="Chen J."/>
            <person name="Feng M."/>
            <person name="Jian J."/>
            <person name="Zhang X."/>
            <person name="Luo G."/>
            <person name="Jiang Y."/>
            <person name="Liu J."/>
            <person name="Wang Z."/>
            <person name="Sha Y."/>
            <person name="Zhang B."/>
            <person name="Wu H."/>
            <person name="Tang D."/>
            <person name="Shen Q."/>
            <person name="Xue P."/>
            <person name="Zou S."/>
            <person name="Wang X."/>
            <person name="Liu X."/>
            <person name="Wang F."/>
            <person name="Yang Y."/>
            <person name="An X."/>
            <person name="Dong Z."/>
            <person name="Zhang K."/>
            <person name="Zhang X."/>
            <person name="Luo M.C."/>
            <person name="Dvorak J."/>
            <person name="Tong Y."/>
            <person name="Wang J."/>
            <person name="Yang H."/>
            <person name="Li Z."/>
            <person name="Wang D."/>
            <person name="Zhang A."/>
            <person name="Wang J."/>
        </authorList>
    </citation>
    <scope>NUCLEOTIDE SEQUENCE</scope>
    <source>
        <strain evidence="2">cv. G1812</strain>
    </source>
</reference>
<evidence type="ECO:0000313" key="1">
    <source>
        <dbReference type="EnsemblPlants" id="TuG1812G0100001249.01.T01"/>
    </source>
</evidence>
<reference evidence="1" key="3">
    <citation type="submission" date="2022-06" db="UniProtKB">
        <authorList>
            <consortium name="EnsemblPlants"/>
        </authorList>
    </citation>
    <scope>IDENTIFICATION</scope>
</reference>
<dbReference type="Proteomes" id="UP000015106">
    <property type="component" value="Chromosome 1"/>
</dbReference>
<name>A0A8R7NZ51_TRIUA</name>